<dbReference type="EC" id="2.3.2.6" evidence="4"/>
<dbReference type="PANTHER" id="PTHR30098:SF2">
    <property type="entry name" value="LEUCYL_PHENYLALANYL-TRNA--PROTEIN TRANSFERASE"/>
    <property type="match status" value="1"/>
</dbReference>
<keyword evidence="3 4" id="KW-0012">Acyltransferase</keyword>
<dbReference type="GO" id="GO:0005737">
    <property type="term" value="C:cytoplasm"/>
    <property type="evidence" value="ECO:0007669"/>
    <property type="project" value="TreeGrafter"/>
</dbReference>
<dbReference type="GO" id="GO:0008914">
    <property type="term" value="F:leucyl-tRNA--protein transferase activity"/>
    <property type="evidence" value="ECO:0007669"/>
    <property type="project" value="UniProtKB-EC"/>
</dbReference>
<gene>
    <name evidence="4" type="primary">aat_9</name>
    <name evidence="4" type="ORF">SDC9_106927</name>
</gene>
<organism evidence="4">
    <name type="scientific">bioreactor metagenome</name>
    <dbReference type="NCBI Taxonomy" id="1076179"/>
    <lineage>
        <taxon>unclassified sequences</taxon>
        <taxon>metagenomes</taxon>
        <taxon>ecological metagenomes</taxon>
    </lineage>
</organism>
<evidence type="ECO:0000256" key="3">
    <source>
        <dbReference type="ARBA" id="ARBA00023315"/>
    </source>
</evidence>
<dbReference type="HAMAP" id="MF_00688">
    <property type="entry name" value="Leu_Phe_trans"/>
    <property type="match status" value="1"/>
</dbReference>
<dbReference type="InterPro" id="IPR004616">
    <property type="entry name" value="Leu/Phe-tRNA_Trfase"/>
</dbReference>
<name>A0A645B3N8_9ZZZZ</name>
<dbReference type="AlphaFoldDB" id="A0A645B3N8"/>
<dbReference type="EMBL" id="VSSQ01017616">
    <property type="protein sequence ID" value="MPM60080.1"/>
    <property type="molecule type" value="Genomic_DNA"/>
</dbReference>
<dbReference type="GO" id="GO:0030163">
    <property type="term" value="P:protein catabolic process"/>
    <property type="evidence" value="ECO:0007669"/>
    <property type="project" value="InterPro"/>
</dbReference>
<dbReference type="SUPFAM" id="SSF55729">
    <property type="entry name" value="Acyl-CoA N-acyltransferases (Nat)"/>
    <property type="match status" value="1"/>
</dbReference>
<keyword evidence="2 4" id="KW-0808">Transferase</keyword>
<dbReference type="InterPro" id="IPR042203">
    <property type="entry name" value="Leu/Phe-tRNA_Trfase_C"/>
</dbReference>
<evidence type="ECO:0000256" key="1">
    <source>
        <dbReference type="ARBA" id="ARBA00022490"/>
    </source>
</evidence>
<dbReference type="Pfam" id="PF03588">
    <property type="entry name" value="Leu_Phe_trans"/>
    <property type="match status" value="1"/>
</dbReference>
<evidence type="ECO:0000256" key="2">
    <source>
        <dbReference type="ARBA" id="ARBA00022679"/>
    </source>
</evidence>
<dbReference type="InterPro" id="IPR016181">
    <property type="entry name" value="Acyl_CoA_acyltransferase"/>
</dbReference>
<accession>A0A645B3N8</accession>
<sequence>MGPAYVPVPARPVGELTHNVLMARTYLDPSPLPGPGQWADQDLVALTVGMDAPLVLRAYVNGMFPMPIADEVSDELPPADWIGWFSPVRRGILPLDGLRVPRSLRKSARHFEVTVDRDFPAVLAACGGQDREGGWIDEGIVAVYTELHRAGRAHSVEAWTPDGQLAGGLYGIGYGGLFAGESMFHDPRVGRDASKVALMGLVAMLRAGGHPERRLLDVQWRTEHLASLGVVEVPRTEYLARLRRALALPQPRWAMPPDWRTASLGQ</sequence>
<comment type="caution">
    <text evidence="4">The sequence shown here is derived from an EMBL/GenBank/DDBJ whole genome shotgun (WGS) entry which is preliminary data.</text>
</comment>
<reference evidence="4" key="1">
    <citation type="submission" date="2019-08" db="EMBL/GenBank/DDBJ databases">
        <authorList>
            <person name="Kucharzyk K."/>
            <person name="Murdoch R.W."/>
            <person name="Higgins S."/>
            <person name="Loffler F."/>
        </authorList>
    </citation>
    <scope>NUCLEOTIDE SEQUENCE</scope>
</reference>
<dbReference type="NCBIfam" id="TIGR00667">
    <property type="entry name" value="aat"/>
    <property type="match status" value="1"/>
</dbReference>
<dbReference type="Gene3D" id="3.40.630.70">
    <property type="entry name" value="Leucyl/phenylalanyl-tRNA-protein transferase, C-terminal domain"/>
    <property type="match status" value="1"/>
</dbReference>
<proteinExistence type="inferred from homology"/>
<protein>
    <submittedName>
        <fullName evidence="4">Leucyl/phenylalanyl-tRNA--protein transferase</fullName>
        <ecNumber evidence="4">2.3.2.6</ecNumber>
    </submittedName>
</protein>
<keyword evidence="1" id="KW-0963">Cytoplasm</keyword>
<evidence type="ECO:0000313" key="4">
    <source>
        <dbReference type="EMBL" id="MPM60080.1"/>
    </source>
</evidence>
<dbReference type="PANTHER" id="PTHR30098">
    <property type="entry name" value="LEUCYL/PHENYLALANYL-TRNA--PROTEIN TRANSFERASE"/>
    <property type="match status" value="1"/>
</dbReference>